<organism evidence="8 9">
    <name type="scientific">Cupriavidus neocaledonicus</name>
    <dbReference type="NCBI Taxonomy" id="1040979"/>
    <lineage>
        <taxon>Bacteria</taxon>
        <taxon>Pseudomonadati</taxon>
        <taxon>Pseudomonadota</taxon>
        <taxon>Betaproteobacteria</taxon>
        <taxon>Burkholderiales</taxon>
        <taxon>Burkholderiaceae</taxon>
        <taxon>Cupriavidus</taxon>
    </lineage>
</organism>
<dbReference type="EC" id="4.2.1.91" evidence="7"/>
<dbReference type="Gene3D" id="3.40.190.10">
    <property type="entry name" value="Periplasmic binding protein-like II"/>
    <property type="match status" value="2"/>
</dbReference>
<dbReference type="EMBL" id="LT984806">
    <property type="protein sequence ID" value="SPD46441.1"/>
    <property type="molecule type" value="Genomic_DNA"/>
</dbReference>
<dbReference type="GO" id="GO:0030313">
    <property type="term" value="C:cell envelope"/>
    <property type="evidence" value="ECO:0007669"/>
    <property type="project" value="UniProtKB-SubCell"/>
</dbReference>
<evidence type="ECO:0000313" key="10">
    <source>
        <dbReference type="Proteomes" id="UP000256710"/>
    </source>
</evidence>
<evidence type="ECO:0000256" key="4">
    <source>
        <dbReference type="RuleBase" id="RU003744"/>
    </source>
</evidence>
<feature type="domain" description="Solute-binding protein family 3/N-terminal" evidence="6">
    <location>
        <begin position="63"/>
        <end position="286"/>
    </location>
</feature>
<dbReference type="CDD" id="cd01069">
    <property type="entry name" value="PBP2_PheC"/>
    <property type="match status" value="1"/>
</dbReference>
<name>A0A375H3E3_9BURK</name>
<dbReference type="Pfam" id="PF00497">
    <property type="entry name" value="SBP_bac_3"/>
    <property type="match status" value="1"/>
</dbReference>
<dbReference type="PROSITE" id="PS01039">
    <property type="entry name" value="SBP_BACTERIAL_3"/>
    <property type="match status" value="1"/>
</dbReference>
<dbReference type="PANTHER" id="PTHR35936:SF19">
    <property type="entry name" value="AMINO-ACID-BINDING PROTEIN YXEM-RELATED"/>
    <property type="match status" value="1"/>
</dbReference>
<dbReference type="InterPro" id="IPR018313">
    <property type="entry name" value="SBP_3_CS"/>
</dbReference>
<dbReference type="Proteomes" id="UP000255168">
    <property type="component" value="Chromosome I"/>
</dbReference>
<dbReference type="GO" id="GO:0004664">
    <property type="term" value="F:prephenate dehydratase activity"/>
    <property type="evidence" value="ECO:0007669"/>
    <property type="project" value="UniProtKB-EC"/>
</dbReference>
<keyword evidence="3 5" id="KW-0732">Signal</keyword>
<feature type="signal peptide" evidence="5">
    <location>
        <begin position="1"/>
        <end position="42"/>
    </location>
</feature>
<dbReference type="SUPFAM" id="SSF53850">
    <property type="entry name" value="Periplasmic binding protein-like II"/>
    <property type="match status" value="1"/>
</dbReference>
<dbReference type="InterPro" id="IPR001638">
    <property type="entry name" value="Solute-binding_3/MltF_N"/>
</dbReference>
<evidence type="ECO:0000256" key="5">
    <source>
        <dbReference type="SAM" id="SignalP"/>
    </source>
</evidence>
<dbReference type="GO" id="GO:0047769">
    <property type="term" value="F:arogenate dehydratase activity"/>
    <property type="evidence" value="ECO:0007669"/>
    <property type="project" value="UniProtKB-EC"/>
</dbReference>
<evidence type="ECO:0000313" key="7">
    <source>
        <dbReference type="EMBL" id="SOZ34613.1"/>
    </source>
</evidence>
<comment type="similarity">
    <text evidence="2 4">Belongs to the bacterial solute-binding protein 3 family.</text>
</comment>
<evidence type="ECO:0000256" key="2">
    <source>
        <dbReference type="ARBA" id="ARBA00010333"/>
    </source>
</evidence>
<dbReference type="Proteomes" id="UP000256710">
    <property type="component" value="Unassembled WGS sequence"/>
</dbReference>
<protein>
    <submittedName>
        <fullName evidence="8">Cyclohexadienyl dehydratase</fullName>
        <ecNumber evidence="7">4.2.1.51</ecNumber>
        <ecNumber evidence="7">4.2.1.91</ecNumber>
    </submittedName>
</protein>
<gene>
    <name evidence="8" type="primary">pheC</name>
    <name evidence="7" type="ORF">CBM2605_A110017</name>
    <name evidence="8" type="ORF">CBM2607_11378</name>
</gene>
<evidence type="ECO:0000313" key="8">
    <source>
        <dbReference type="EMBL" id="SPD46441.1"/>
    </source>
</evidence>
<evidence type="ECO:0000256" key="1">
    <source>
        <dbReference type="ARBA" id="ARBA00004196"/>
    </source>
</evidence>
<proteinExistence type="inferred from homology"/>
<dbReference type="AlphaFoldDB" id="A0A375H3E3"/>
<comment type="subcellular location">
    <subcellularLocation>
        <location evidence="1">Cell envelope</location>
    </subcellularLocation>
</comment>
<sequence>MRYISACRPGHIPEPITEKKKMPMTRTIVSAIALLCAAPAFSQPATPAAGLSPTMTRVAQSGVLRVCTPGDYKPFSFMKSEGQYEGLDVDLMTSLASSLGARPQFVKTSWASLMPDFVGGKCDIGAGGISVSLERQKQAYFSAPYMVNGKTPLTRCENVQRFQTVEAINRPGVRVIANPGGSNERFARTHLSQARLTMHKDNLTIFDEVIRGNADVFVTEAAEAIVQSKAHPELCAVNPDKPLQYAEMGYLLPNGDEVFKRYVDQWLHLARAGGEFDARRAAWLGK</sequence>
<dbReference type="EC" id="4.2.1.51" evidence="7"/>
<dbReference type="EMBL" id="OFTC01000003">
    <property type="protein sequence ID" value="SOZ34613.1"/>
    <property type="molecule type" value="Genomic_DNA"/>
</dbReference>
<dbReference type="SMART" id="SM00062">
    <property type="entry name" value="PBPb"/>
    <property type="match status" value="1"/>
</dbReference>
<dbReference type="InterPro" id="IPR037298">
    <property type="entry name" value="PheC_PBP2"/>
</dbReference>
<dbReference type="PANTHER" id="PTHR35936">
    <property type="entry name" value="MEMBRANE-BOUND LYTIC MUREIN TRANSGLYCOSYLASE F"/>
    <property type="match status" value="1"/>
</dbReference>
<keyword evidence="7" id="KW-0456">Lyase</keyword>
<evidence type="ECO:0000259" key="6">
    <source>
        <dbReference type="SMART" id="SM00062"/>
    </source>
</evidence>
<keyword evidence="10" id="KW-1185">Reference proteome</keyword>
<evidence type="ECO:0000313" key="9">
    <source>
        <dbReference type="Proteomes" id="UP000255168"/>
    </source>
</evidence>
<evidence type="ECO:0000256" key="3">
    <source>
        <dbReference type="ARBA" id="ARBA00022729"/>
    </source>
</evidence>
<feature type="chain" id="PRO_5017076757" evidence="5">
    <location>
        <begin position="43"/>
        <end position="286"/>
    </location>
</feature>
<accession>A0A375H3E3</accession>
<reference evidence="9 10" key="1">
    <citation type="submission" date="2018-01" db="EMBL/GenBank/DDBJ databases">
        <authorList>
            <person name="Clerissi C."/>
        </authorList>
    </citation>
    <scope>NUCLEOTIDE SEQUENCE [LARGE SCALE GENOMIC DNA]</scope>
    <source>
        <strain evidence="7">Cupriavidus taiwanensis STM 6082</strain>
        <strain evidence="8">Cupriavidus taiwanensis STM 6160</strain>
    </source>
</reference>